<feature type="transmembrane region" description="Helical" evidence="2">
    <location>
        <begin position="169"/>
        <end position="191"/>
    </location>
</feature>
<accession>A0A7C8ZW55</accession>
<feature type="region of interest" description="Disordered" evidence="1">
    <location>
        <begin position="110"/>
        <end position="131"/>
    </location>
</feature>
<keyword evidence="2" id="KW-1133">Transmembrane helix</keyword>
<feature type="compositionally biased region" description="Polar residues" evidence="1">
    <location>
        <begin position="115"/>
        <end position="131"/>
    </location>
</feature>
<proteinExistence type="predicted"/>
<dbReference type="PANTHER" id="PTHR36336">
    <property type="entry name" value="OS09G0560400 PROTEIN"/>
    <property type="match status" value="1"/>
</dbReference>
<sequence length="210" mass="22704">MASLAISPSPLYILCLRFMLISLIVVSSIPHLSLGHEISTDGGGGGYGGRRRLLGFKETPAGTNSSFECSPSGPCVPCQYSEKNDDKYRCSETGYRIPFKCVKVGGVSEEASGKRPQNSRSTLEASSSNVDNSMVKHRALADKASSQEDGLQSYVTYRSCIRAVNEEKLSIIGFEVLMLGLLLVSGSFVFFRRKRTLAMASAGGVRLARF</sequence>
<evidence type="ECO:0000256" key="1">
    <source>
        <dbReference type="SAM" id="MobiDB-lite"/>
    </source>
</evidence>
<keyword evidence="2" id="KW-0812">Transmembrane</keyword>
<keyword evidence="2" id="KW-0472">Membrane</keyword>
<reference evidence="3" key="1">
    <citation type="journal article" date="2013" name="J. Plant Res.">
        <title>Effect of fungi and light on seed germination of three Opuntia species from semiarid lands of central Mexico.</title>
        <authorList>
            <person name="Delgado-Sanchez P."/>
            <person name="Jimenez-Bremont J.F."/>
            <person name="Guerrero-Gonzalez Mde L."/>
            <person name="Flores J."/>
        </authorList>
    </citation>
    <scope>NUCLEOTIDE SEQUENCE</scope>
    <source>
        <tissue evidence="3">Cladode</tissue>
    </source>
</reference>
<dbReference type="AlphaFoldDB" id="A0A7C8ZW55"/>
<dbReference type="PANTHER" id="PTHR36336:SF1">
    <property type="entry name" value="OS09G0560400 PROTEIN"/>
    <property type="match status" value="1"/>
</dbReference>
<protein>
    <submittedName>
        <fullName evidence="3">Uncharacterized protein</fullName>
    </submittedName>
</protein>
<evidence type="ECO:0000256" key="2">
    <source>
        <dbReference type="SAM" id="Phobius"/>
    </source>
</evidence>
<dbReference type="EMBL" id="GISG01178040">
    <property type="protein sequence ID" value="MBA4653218.1"/>
    <property type="molecule type" value="Transcribed_RNA"/>
</dbReference>
<evidence type="ECO:0000313" key="3">
    <source>
        <dbReference type="EMBL" id="MBA4653218.1"/>
    </source>
</evidence>
<organism evidence="3">
    <name type="scientific">Opuntia streptacantha</name>
    <name type="common">Prickly pear cactus</name>
    <name type="synonym">Opuntia cardona</name>
    <dbReference type="NCBI Taxonomy" id="393608"/>
    <lineage>
        <taxon>Eukaryota</taxon>
        <taxon>Viridiplantae</taxon>
        <taxon>Streptophyta</taxon>
        <taxon>Embryophyta</taxon>
        <taxon>Tracheophyta</taxon>
        <taxon>Spermatophyta</taxon>
        <taxon>Magnoliopsida</taxon>
        <taxon>eudicotyledons</taxon>
        <taxon>Gunneridae</taxon>
        <taxon>Pentapetalae</taxon>
        <taxon>Caryophyllales</taxon>
        <taxon>Cactineae</taxon>
        <taxon>Cactaceae</taxon>
        <taxon>Opuntioideae</taxon>
        <taxon>Opuntia</taxon>
    </lineage>
</organism>
<feature type="transmembrane region" description="Helical" evidence="2">
    <location>
        <begin position="12"/>
        <end position="32"/>
    </location>
</feature>
<reference evidence="3" key="2">
    <citation type="submission" date="2020-07" db="EMBL/GenBank/DDBJ databases">
        <authorList>
            <person name="Vera ALvarez R."/>
            <person name="Arias-Moreno D.M."/>
            <person name="Jimenez-Jacinto V."/>
            <person name="Jimenez-Bremont J.F."/>
            <person name="Swaminathan K."/>
            <person name="Moose S.P."/>
            <person name="Guerrero-Gonzalez M.L."/>
            <person name="Marino-Ramirez L."/>
            <person name="Landsman D."/>
            <person name="Rodriguez-Kessler M."/>
            <person name="Delgado-Sanchez P."/>
        </authorList>
    </citation>
    <scope>NUCLEOTIDE SEQUENCE</scope>
    <source>
        <tissue evidence="3">Cladode</tissue>
    </source>
</reference>
<name>A0A7C8ZW55_OPUST</name>